<proteinExistence type="predicted"/>
<evidence type="ECO:0000313" key="1">
    <source>
        <dbReference type="EnsemblMetazoa" id="GPAI015504-PA"/>
    </source>
</evidence>
<reference evidence="1" key="2">
    <citation type="submission" date="2020-05" db="UniProtKB">
        <authorList>
            <consortium name="EnsemblMetazoa"/>
        </authorList>
    </citation>
    <scope>IDENTIFICATION</scope>
    <source>
        <strain evidence="1">IAEA</strain>
    </source>
</reference>
<reference evidence="2" key="1">
    <citation type="submission" date="2014-03" db="EMBL/GenBank/DDBJ databases">
        <authorList>
            <person name="Aksoy S."/>
            <person name="Warren W."/>
            <person name="Wilson R.K."/>
        </authorList>
    </citation>
    <scope>NUCLEOTIDE SEQUENCE [LARGE SCALE GENOMIC DNA]</scope>
    <source>
        <strain evidence="2">IAEA</strain>
    </source>
</reference>
<organism evidence="1 2">
    <name type="scientific">Glossina pallidipes</name>
    <name type="common">Tsetse fly</name>
    <dbReference type="NCBI Taxonomy" id="7398"/>
    <lineage>
        <taxon>Eukaryota</taxon>
        <taxon>Metazoa</taxon>
        <taxon>Ecdysozoa</taxon>
        <taxon>Arthropoda</taxon>
        <taxon>Hexapoda</taxon>
        <taxon>Insecta</taxon>
        <taxon>Pterygota</taxon>
        <taxon>Neoptera</taxon>
        <taxon>Endopterygota</taxon>
        <taxon>Diptera</taxon>
        <taxon>Brachycera</taxon>
        <taxon>Muscomorpha</taxon>
        <taxon>Hippoboscoidea</taxon>
        <taxon>Glossinidae</taxon>
        <taxon>Glossina</taxon>
    </lineage>
</organism>
<dbReference type="VEuPathDB" id="VectorBase:GPAI015504"/>
<dbReference type="Proteomes" id="UP000092445">
    <property type="component" value="Unassembled WGS sequence"/>
</dbReference>
<dbReference type="EnsemblMetazoa" id="GPAI015504-RA">
    <property type="protein sequence ID" value="GPAI015504-PA"/>
    <property type="gene ID" value="GPAI015504"/>
</dbReference>
<keyword evidence="2" id="KW-1185">Reference proteome</keyword>
<evidence type="ECO:0000313" key="2">
    <source>
        <dbReference type="Proteomes" id="UP000092445"/>
    </source>
</evidence>
<dbReference type="AlphaFoldDB" id="A0A1A9ZIB4"/>
<accession>A0A1A9ZIB4</accession>
<name>A0A1A9ZIB4_GLOPL</name>
<protein>
    <submittedName>
        <fullName evidence="1">Uncharacterized protein</fullName>
    </submittedName>
</protein>
<sequence>MKQKQNCITYSFLLYVTSFLNKRNLMQVKGANEQIIWHRFICLFRHVLYATSCLNTTKSLSMHFFSVNTITYVWVMYGVKQLIIAGWQHTRMNFQCNRLILWNNF</sequence>